<dbReference type="Proteomes" id="UP000001542">
    <property type="component" value="Unassembled WGS sequence"/>
</dbReference>
<dbReference type="Pfam" id="PF11929">
    <property type="entry name" value="DUF3447"/>
    <property type="match status" value="1"/>
</dbReference>
<evidence type="ECO:0000313" key="3">
    <source>
        <dbReference type="Proteomes" id="UP000001542"/>
    </source>
</evidence>
<gene>
    <name evidence="2" type="ORF">TVAG_354650</name>
</gene>
<protein>
    <recommendedName>
        <fullName evidence="1">DUF3447 domain-containing protein</fullName>
    </recommendedName>
</protein>
<dbReference type="SUPFAM" id="SSF48403">
    <property type="entry name" value="Ankyrin repeat"/>
    <property type="match status" value="1"/>
</dbReference>
<dbReference type="KEGG" id="tva:4751448"/>
<reference evidence="2" key="2">
    <citation type="journal article" date="2007" name="Science">
        <title>Draft genome sequence of the sexually transmitted pathogen Trichomonas vaginalis.</title>
        <authorList>
            <person name="Carlton J.M."/>
            <person name="Hirt R.P."/>
            <person name="Silva J.C."/>
            <person name="Delcher A.L."/>
            <person name="Schatz M."/>
            <person name="Zhao Q."/>
            <person name="Wortman J.R."/>
            <person name="Bidwell S.L."/>
            <person name="Alsmark U.C.M."/>
            <person name="Besteiro S."/>
            <person name="Sicheritz-Ponten T."/>
            <person name="Noel C.J."/>
            <person name="Dacks J.B."/>
            <person name="Foster P.G."/>
            <person name="Simillion C."/>
            <person name="Van de Peer Y."/>
            <person name="Miranda-Saavedra D."/>
            <person name="Barton G.J."/>
            <person name="Westrop G.D."/>
            <person name="Mueller S."/>
            <person name="Dessi D."/>
            <person name="Fiori P.L."/>
            <person name="Ren Q."/>
            <person name="Paulsen I."/>
            <person name="Zhang H."/>
            <person name="Bastida-Corcuera F.D."/>
            <person name="Simoes-Barbosa A."/>
            <person name="Brown M.T."/>
            <person name="Hayes R.D."/>
            <person name="Mukherjee M."/>
            <person name="Okumura C.Y."/>
            <person name="Schneider R."/>
            <person name="Smith A.J."/>
            <person name="Vanacova S."/>
            <person name="Villalvazo M."/>
            <person name="Haas B.J."/>
            <person name="Pertea M."/>
            <person name="Feldblyum T.V."/>
            <person name="Utterback T.R."/>
            <person name="Shu C.L."/>
            <person name="Osoegawa K."/>
            <person name="de Jong P.J."/>
            <person name="Hrdy I."/>
            <person name="Horvathova L."/>
            <person name="Zubacova Z."/>
            <person name="Dolezal P."/>
            <person name="Malik S.B."/>
            <person name="Logsdon J.M. Jr."/>
            <person name="Henze K."/>
            <person name="Gupta A."/>
            <person name="Wang C.C."/>
            <person name="Dunne R.L."/>
            <person name="Upcroft J.A."/>
            <person name="Upcroft P."/>
            <person name="White O."/>
            <person name="Salzberg S.L."/>
            <person name="Tang P."/>
            <person name="Chiu C.-H."/>
            <person name="Lee Y.-S."/>
            <person name="Embley T.M."/>
            <person name="Coombs G.H."/>
            <person name="Mottram J.C."/>
            <person name="Tachezy J."/>
            <person name="Fraser-Liggett C.M."/>
            <person name="Johnson P.J."/>
        </authorList>
    </citation>
    <scope>NUCLEOTIDE SEQUENCE [LARGE SCALE GENOMIC DNA]</scope>
    <source>
        <strain evidence="2">G3</strain>
    </source>
</reference>
<dbReference type="PANTHER" id="PTHR24159:SF5">
    <property type="entry name" value="ANK_REP_REGION DOMAIN-CONTAINING PROTEIN"/>
    <property type="match status" value="1"/>
</dbReference>
<dbReference type="InterPro" id="IPR036770">
    <property type="entry name" value="Ankyrin_rpt-contain_sf"/>
</dbReference>
<dbReference type="InterPro" id="IPR020683">
    <property type="entry name" value="DUF3447"/>
</dbReference>
<dbReference type="InParanoid" id="A2FMZ7"/>
<proteinExistence type="predicted"/>
<name>A2FMZ7_TRIV3</name>
<accession>A2FMZ7</accession>
<dbReference type="VEuPathDB" id="TrichDB:TVAG_354650"/>
<dbReference type="RefSeq" id="XP_001306656.1">
    <property type="nucleotide sequence ID" value="XM_001306655.1"/>
</dbReference>
<evidence type="ECO:0000313" key="2">
    <source>
        <dbReference type="EMBL" id="EAX93726.1"/>
    </source>
</evidence>
<organism evidence="2 3">
    <name type="scientific">Trichomonas vaginalis (strain ATCC PRA-98 / G3)</name>
    <dbReference type="NCBI Taxonomy" id="412133"/>
    <lineage>
        <taxon>Eukaryota</taxon>
        <taxon>Metamonada</taxon>
        <taxon>Parabasalia</taxon>
        <taxon>Trichomonadida</taxon>
        <taxon>Trichomonadidae</taxon>
        <taxon>Trichomonas</taxon>
    </lineage>
</organism>
<sequence>MESAQYEHILREKFMGAIVMLNFIYHLGEKNLDEVFNSIVTAITDLGVSPDFVLKQINRASKNRLPYLRQYFELFKLIVEKYHVQLDSHNYGGPLLAAVGLEYNLYPPKYWNSLEEVFEVDEMGSPINLVLHDDVEGLKAKISSLDVNEKIWSNYYRDPIRMFKLMDPYHTLIDWAACFGSVKCFHFLAEHNSQITLQTLTFALQNGNKEIIDICIEKTKGSAIDEIRRKGIPTNAVCGHNYEYGVKYFDEGLVEEDYGLLINSGNLELFFYVLSKGNILTNNDFFEDVKMLAPSFTIPNLVDTIQEVFNKH</sequence>
<feature type="domain" description="DUF3447" evidence="1">
    <location>
        <begin position="192"/>
        <end position="272"/>
    </location>
</feature>
<evidence type="ECO:0000259" key="1">
    <source>
        <dbReference type="Pfam" id="PF11929"/>
    </source>
</evidence>
<dbReference type="PANTHER" id="PTHR24159">
    <property type="match status" value="1"/>
</dbReference>
<dbReference type="AlphaFoldDB" id="A2FMZ7"/>
<reference evidence="2" key="1">
    <citation type="submission" date="2006-10" db="EMBL/GenBank/DDBJ databases">
        <authorList>
            <person name="Amadeo P."/>
            <person name="Zhao Q."/>
            <person name="Wortman J."/>
            <person name="Fraser-Liggett C."/>
            <person name="Carlton J."/>
        </authorList>
    </citation>
    <scope>NUCLEOTIDE SEQUENCE</scope>
    <source>
        <strain evidence="2">G3</strain>
    </source>
</reference>
<dbReference type="EMBL" id="DS113895">
    <property type="protein sequence ID" value="EAX93726.1"/>
    <property type="molecule type" value="Genomic_DNA"/>
</dbReference>
<keyword evidence="3" id="KW-1185">Reference proteome</keyword>
<dbReference type="VEuPathDB" id="TrichDB:TVAGG3_0833170"/>
<dbReference type="SMR" id="A2FMZ7"/>